<dbReference type="InterPro" id="IPR004254">
    <property type="entry name" value="AdipoR/HlyIII-related"/>
</dbReference>
<proteinExistence type="inferred from homology"/>
<keyword evidence="6" id="KW-0479">Metal-binding</keyword>
<evidence type="ECO:0000256" key="7">
    <source>
        <dbReference type="SAM" id="Phobius"/>
    </source>
</evidence>
<feature type="binding site" evidence="6">
    <location>
        <position position="294"/>
    </location>
    <ligand>
        <name>Zn(2+)</name>
        <dbReference type="ChEBI" id="CHEBI:29105"/>
    </ligand>
</feature>
<dbReference type="EMBL" id="JADNYJ010000105">
    <property type="protein sequence ID" value="KAF8884916.1"/>
    <property type="molecule type" value="Genomic_DNA"/>
</dbReference>
<evidence type="ECO:0000256" key="1">
    <source>
        <dbReference type="ARBA" id="ARBA00004141"/>
    </source>
</evidence>
<dbReference type="Pfam" id="PF03006">
    <property type="entry name" value="HlyIII"/>
    <property type="match status" value="1"/>
</dbReference>
<dbReference type="GO" id="GO:0046872">
    <property type="term" value="F:metal ion binding"/>
    <property type="evidence" value="ECO:0007669"/>
    <property type="project" value="UniProtKB-KW"/>
</dbReference>
<organism evidence="8 9">
    <name type="scientific">Gymnopilus junonius</name>
    <name type="common">Spectacular rustgill mushroom</name>
    <name type="synonym">Gymnopilus spectabilis subsp. junonius</name>
    <dbReference type="NCBI Taxonomy" id="109634"/>
    <lineage>
        <taxon>Eukaryota</taxon>
        <taxon>Fungi</taxon>
        <taxon>Dikarya</taxon>
        <taxon>Basidiomycota</taxon>
        <taxon>Agaricomycotina</taxon>
        <taxon>Agaricomycetes</taxon>
        <taxon>Agaricomycetidae</taxon>
        <taxon>Agaricales</taxon>
        <taxon>Agaricineae</taxon>
        <taxon>Hymenogastraceae</taxon>
        <taxon>Gymnopilus</taxon>
    </lineage>
</organism>
<evidence type="ECO:0000256" key="5">
    <source>
        <dbReference type="ARBA" id="ARBA00023136"/>
    </source>
</evidence>
<keyword evidence="3 7" id="KW-0812">Transmembrane</keyword>
<dbReference type="PANTHER" id="PTHR20855:SF52">
    <property type="entry name" value="ADIPONECTIN RECEPTOR PROTEIN"/>
    <property type="match status" value="1"/>
</dbReference>
<gene>
    <name evidence="8" type="ORF">CPB84DRAFT_1685715</name>
</gene>
<dbReference type="GO" id="GO:0038023">
    <property type="term" value="F:signaling receptor activity"/>
    <property type="evidence" value="ECO:0007669"/>
    <property type="project" value="TreeGrafter"/>
</dbReference>
<evidence type="ECO:0000313" key="8">
    <source>
        <dbReference type="EMBL" id="KAF8884916.1"/>
    </source>
</evidence>
<reference evidence="8" key="1">
    <citation type="submission" date="2020-11" db="EMBL/GenBank/DDBJ databases">
        <authorList>
            <consortium name="DOE Joint Genome Institute"/>
            <person name="Ahrendt S."/>
            <person name="Riley R."/>
            <person name="Andreopoulos W."/>
            <person name="LaButti K."/>
            <person name="Pangilinan J."/>
            <person name="Ruiz-duenas F.J."/>
            <person name="Barrasa J.M."/>
            <person name="Sanchez-Garcia M."/>
            <person name="Camarero S."/>
            <person name="Miyauchi S."/>
            <person name="Serrano A."/>
            <person name="Linde D."/>
            <person name="Babiker R."/>
            <person name="Drula E."/>
            <person name="Ayuso-Fernandez I."/>
            <person name="Pacheco R."/>
            <person name="Padilla G."/>
            <person name="Ferreira P."/>
            <person name="Barriuso J."/>
            <person name="Kellner H."/>
            <person name="Castanera R."/>
            <person name="Alfaro M."/>
            <person name="Ramirez L."/>
            <person name="Pisabarro A.G."/>
            <person name="Kuo A."/>
            <person name="Tritt A."/>
            <person name="Lipzen A."/>
            <person name="He G."/>
            <person name="Yan M."/>
            <person name="Ng V."/>
            <person name="Cullen D."/>
            <person name="Martin F."/>
            <person name="Rosso M.-N."/>
            <person name="Henrissat B."/>
            <person name="Hibbett D."/>
            <person name="Martinez A.T."/>
            <person name="Grigoriev I.V."/>
        </authorList>
    </citation>
    <scope>NUCLEOTIDE SEQUENCE</scope>
    <source>
        <strain evidence="8">AH 44721</strain>
    </source>
</reference>
<comment type="subcellular location">
    <subcellularLocation>
        <location evidence="1">Membrane</location>
        <topology evidence="1">Multi-pass membrane protein</topology>
    </subcellularLocation>
</comment>
<keyword evidence="9" id="KW-1185">Reference proteome</keyword>
<dbReference type="Proteomes" id="UP000724874">
    <property type="component" value="Unassembled WGS sequence"/>
</dbReference>
<sequence length="322" mass="35884">MQSRQGAVTRRSVKGPVETVTELSIDATSGEAKVKSFTIQWDDLEDWQRDNEYIVSGYRRPQNSWRGCFTSVIAYLHNETVNIHSHLWGAALFVYILATFYPTLVELHELMSWKDAVAIVIFLFSAILCLAASAFYHTATCHSEAAFDLFLQVASHCHAFDYSGIIILIVGSFIPSIYYGFFCHSNTQKLYLTAMTLAGIGAAFIVLDPEYAKPTHRGARTTVFIALGLCAIVPVTHLILTHGFQELISEMGVNWLLTSGALYIGGALLYANRIPERFAPGRFDLFLASHQIFHFCVVLAALAHYKGVLVCLRYRLSQPLCG</sequence>
<comment type="caution">
    <text evidence="8">The sequence shown here is derived from an EMBL/GenBank/DDBJ whole genome shotgun (WGS) entry which is preliminary data.</text>
</comment>
<keyword evidence="4 7" id="KW-1133">Transmembrane helix</keyword>
<dbReference type="GO" id="GO:0006882">
    <property type="term" value="P:intracellular zinc ion homeostasis"/>
    <property type="evidence" value="ECO:0007669"/>
    <property type="project" value="TreeGrafter"/>
</dbReference>
<feature type="transmembrane region" description="Helical" evidence="7">
    <location>
        <begin position="292"/>
        <end position="312"/>
    </location>
</feature>
<feature type="transmembrane region" description="Helical" evidence="7">
    <location>
        <begin position="190"/>
        <end position="207"/>
    </location>
</feature>
<keyword evidence="6" id="KW-0862">Zinc</keyword>
<comment type="similarity">
    <text evidence="2">Belongs to the ADIPOR family.</text>
</comment>
<evidence type="ECO:0000256" key="6">
    <source>
        <dbReference type="PIRSR" id="PIRSR604254-1"/>
    </source>
</evidence>
<feature type="binding site" evidence="6">
    <location>
        <position position="137"/>
    </location>
    <ligand>
        <name>Zn(2+)</name>
        <dbReference type="ChEBI" id="CHEBI:29105"/>
    </ligand>
</feature>
<dbReference type="AlphaFoldDB" id="A0A9P5NI77"/>
<feature type="transmembrane region" description="Helical" evidence="7">
    <location>
        <begin position="116"/>
        <end position="139"/>
    </location>
</feature>
<feature type="transmembrane region" description="Helical" evidence="7">
    <location>
        <begin position="219"/>
        <end position="240"/>
    </location>
</feature>
<accession>A0A9P5NI77</accession>
<evidence type="ECO:0000256" key="4">
    <source>
        <dbReference type="ARBA" id="ARBA00022989"/>
    </source>
</evidence>
<evidence type="ECO:0000313" key="9">
    <source>
        <dbReference type="Proteomes" id="UP000724874"/>
    </source>
</evidence>
<feature type="binding site" evidence="6">
    <location>
        <position position="290"/>
    </location>
    <ligand>
        <name>Zn(2+)</name>
        <dbReference type="ChEBI" id="CHEBI:29105"/>
    </ligand>
</feature>
<name>A0A9P5NI77_GYMJU</name>
<keyword evidence="5 7" id="KW-0472">Membrane</keyword>
<dbReference type="GO" id="GO:0016020">
    <property type="term" value="C:membrane"/>
    <property type="evidence" value="ECO:0007669"/>
    <property type="project" value="UniProtKB-SubCell"/>
</dbReference>
<feature type="transmembrane region" description="Helical" evidence="7">
    <location>
        <begin position="159"/>
        <end position="178"/>
    </location>
</feature>
<feature type="transmembrane region" description="Helical" evidence="7">
    <location>
        <begin position="252"/>
        <end position="272"/>
    </location>
</feature>
<feature type="transmembrane region" description="Helical" evidence="7">
    <location>
        <begin position="86"/>
        <end position="104"/>
    </location>
</feature>
<dbReference type="PANTHER" id="PTHR20855">
    <property type="entry name" value="ADIPOR/PROGESTIN RECEPTOR-RELATED"/>
    <property type="match status" value="1"/>
</dbReference>
<protein>
    <submittedName>
        <fullName evidence="8">Hemolysin-III related-domain-containing protein</fullName>
    </submittedName>
</protein>
<evidence type="ECO:0000256" key="3">
    <source>
        <dbReference type="ARBA" id="ARBA00022692"/>
    </source>
</evidence>
<evidence type="ECO:0000256" key="2">
    <source>
        <dbReference type="ARBA" id="ARBA00007018"/>
    </source>
</evidence>
<dbReference type="OrthoDB" id="529367at2759"/>